<evidence type="ECO:0000313" key="2">
    <source>
        <dbReference type="EMBL" id="KAE8267687.1"/>
    </source>
</evidence>
<evidence type="ECO:0008006" key="4">
    <source>
        <dbReference type="Google" id="ProtNLM"/>
    </source>
</evidence>
<reference evidence="2" key="1">
    <citation type="submission" date="2016-04" db="EMBL/GenBank/DDBJ databases">
        <authorList>
            <person name="Nguyen H.D."/>
            <person name="Samba Siva P."/>
            <person name="Cullis J."/>
            <person name="Levesque C.A."/>
            <person name="Hambleton S."/>
        </authorList>
    </citation>
    <scope>NUCLEOTIDE SEQUENCE</scope>
    <source>
        <strain evidence="2">DAOMC 236422</strain>
    </source>
</reference>
<evidence type="ECO:0000313" key="3">
    <source>
        <dbReference type="Proteomes" id="UP000078113"/>
    </source>
</evidence>
<dbReference type="EMBL" id="LWDG02000205">
    <property type="protein sequence ID" value="KAE8267687.1"/>
    <property type="molecule type" value="Genomic_DNA"/>
</dbReference>
<name>A0A8X7T3N0_9BASI</name>
<dbReference type="AlphaFoldDB" id="A0A8X7T3N0"/>
<gene>
    <name evidence="2" type="ORF">A4X09_0g4654</name>
</gene>
<keyword evidence="3" id="KW-1185">Reference proteome</keyword>
<sequence>MVELDGLRDNDAGRDFGYLSDMMSHLAPAQDVKSSPALDIHVRLDHLAFSTMRNLMKSGHLASVPGLMENKPGCDSCEATNATRRPFNDSQLPATAAGEIAVG</sequence>
<organism evidence="2 3">
    <name type="scientific">Tilletia walkeri</name>
    <dbReference type="NCBI Taxonomy" id="117179"/>
    <lineage>
        <taxon>Eukaryota</taxon>
        <taxon>Fungi</taxon>
        <taxon>Dikarya</taxon>
        <taxon>Basidiomycota</taxon>
        <taxon>Ustilaginomycotina</taxon>
        <taxon>Exobasidiomycetes</taxon>
        <taxon>Tilletiales</taxon>
        <taxon>Tilletiaceae</taxon>
        <taxon>Tilletia</taxon>
    </lineage>
</organism>
<accession>A0A8X7T3N0</accession>
<evidence type="ECO:0000256" key="1">
    <source>
        <dbReference type="SAM" id="MobiDB-lite"/>
    </source>
</evidence>
<proteinExistence type="predicted"/>
<feature type="region of interest" description="Disordered" evidence="1">
    <location>
        <begin position="82"/>
        <end position="103"/>
    </location>
</feature>
<comment type="caution">
    <text evidence="2">The sequence shown here is derived from an EMBL/GenBank/DDBJ whole genome shotgun (WGS) entry which is preliminary data.</text>
</comment>
<protein>
    <recommendedName>
        <fullName evidence="4">GAG-pre-integrase domain-containing protein</fullName>
    </recommendedName>
</protein>
<reference evidence="2" key="2">
    <citation type="journal article" date="2019" name="IMA Fungus">
        <title>Genome sequencing and comparison of five Tilletia species to identify candidate genes for the detection of regulated species infecting wheat.</title>
        <authorList>
            <person name="Nguyen H.D.T."/>
            <person name="Sultana T."/>
            <person name="Kesanakurti P."/>
            <person name="Hambleton S."/>
        </authorList>
    </citation>
    <scope>NUCLEOTIDE SEQUENCE</scope>
    <source>
        <strain evidence="2">DAOMC 236422</strain>
    </source>
</reference>
<feature type="compositionally biased region" description="Polar residues" evidence="1">
    <location>
        <begin position="82"/>
        <end position="93"/>
    </location>
</feature>
<dbReference type="Proteomes" id="UP000078113">
    <property type="component" value="Unassembled WGS sequence"/>
</dbReference>